<evidence type="ECO:0000256" key="7">
    <source>
        <dbReference type="SAM" id="Phobius"/>
    </source>
</evidence>
<feature type="transmembrane region" description="Helical" evidence="7">
    <location>
        <begin position="12"/>
        <end position="36"/>
    </location>
</feature>
<evidence type="ECO:0000256" key="1">
    <source>
        <dbReference type="ARBA" id="ARBA00004141"/>
    </source>
</evidence>
<evidence type="ECO:0000313" key="9">
    <source>
        <dbReference type="EMBL" id="GAA0452545.1"/>
    </source>
</evidence>
<protein>
    <submittedName>
        <fullName evidence="9">Rhomboid family intramembrane serine protease</fullName>
    </submittedName>
</protein>
<sequence length="198" mass="22368">MFFLRTESFREFLRFYPVISSIVVIHIIIFLAVNVSMDIRQLLTGWNFAILVHDQYWRLFSSIFVHIQPMHLLFNTFSLILFGPALEAMLGRFKFILAYLGAGVIANIATLYLADLATSNVGASGAIFGLFGIYLYLLFMRPELIDANSRQIIVVIVIVGLVLTFRPGINIYGHIFGLIGGLAIGPIIFARYKGRFRL</sequence>
<keyword evidence="3 7" id="KW-0812">Transmembrane</keyword>
<dbReference type="SUPFAM" id="SSF144091">
    <property type="entry name" value="Rhomboid-like"/>
    <property type="match status" value="1"/>
</dbReference>
<proteinExistence type="inferred from homology"/>
<dbReference type="RefSeq" id="WP_343781440.1">
    <property type="nucleotide sequence ID" value="NZ_BAAACZ010000003.1"/>
</dbReference>
<name>A0ABN0ZMG3_9BACI</name>
<dbReference type="Gene3D" id="1.20.1540.10">
    <property type="entry name" value="Rhomboid-like"/>
    <property type="match status" value="1"/>
</dbReference>
<feature type="transmembrane region" description="Helical" evidence="7">
    <location>
        <begin position="56"/>
        <end position="83"/>
    </location>
</feature>
<dbReference type="GO" id="GO:0006508">
    <property type="term" value="P:proteolysis"/>
    <property type="evidence" value="ECO:0007669"/>
    <property type="project" value="UniProtKB-KW"/>
</dbReference>
<comment type="subcellular location">
    <subcellularLocation>
        <location evidence="1">Membrane</location>
        <topology evidence="1">Multi-pass membrane protein</topology>
    </subcellularLocation>
</comment>
<keyword evidence="5 7" id="KW-1133">Transmembrane helix</keyword>
<gene>
    <name evidence="9" type="ORF">GCM10008935_04000</name>
</gene>
<comment type="caution">
    <text evidence="9">The sequence shown here is derived from an EMBL/GenBank/DDBJ whole genome shotgun (WGS) entry which is preliminary data.</text>
</comment>
<feature type="transmembrane region" description="Helical" evidence="7">
    <location>
        <begin position="95"/>
        <end position="114"/>
    </location>
</feature>
<keyword evidence="6 7" id="KW-0472">Membrane</keyword>
<feature type="transmembrane region" description="Helical" evidence="7">
    <location>
        <begin position="175"/>
        <end position="192"/>
    </location>
</feature>
<evidence type="ECO:0000256" key="2">
    <source>
        <dbReference type="ARBA" id="ARBA00009045"/>
    </source>
</evidence>
<dbReference type="InterPro" id="IPR035952">
    <property type="entry name" value="Rhomboid-like_sf"/>
</dbReference>
<keyword evidence="4" id="KW-0378">Hydrolase</keyword>
<evidence type="ECO:0000256" key="3">
    <source>
        <dbReference type="ARBA" id="ARBA00022692"/>
    </source>
</evidence>
<dbReference type="InterPro" id="IPR022764">
    <property type="entry name" value="Peptidase_S54_rhomboid_dom"/>
</dbReference>
<reference evidence="9 10" key="1">
    <citation type="journal article" date="2019" name="Int. J. Syst. Evol. Microbiol.">
        <title>The Global Catalogue of Microorganisms (GCM) 10K type strain sequencing project: providing services to taxonomists for standard genome sequencing and annotation.</title>
        <authorList>
            <consortium name="The Broad Institute Genomics Platform"/>
            <consortium name="The Broad Institute Genome Sequencing Center for Infectious Disease"/>
            <person name="Wu L."/>
            <person name="Ma J."/>
        </authorList>
    </citation>
    <scope>NUCLEOTIDE SEQUENCE [LARGE SCALE GENOMIC DNA]</scope>
    <source>
        <strain evidence="9 10">JCM 14193</strain>
    </source>
</reference>
<evidence type="ECO:0000313" key="10">
    <source>
        <dbReference type="Proteomes" id="UP001500740"/>
    </source>
</evidence>
<evidence type="ECO:0000256" key="6">
    <source>
        <dbReference type="ARBA" id="ARBA00023136"/>
    </source>
</evidence>
<keyword evidence="9" id="KW-0645">Protease</keyword>
<dbReference type="Proteomes" id="UP001500740">
    <property type="component" value="Unassembled WGS sequence"/>
</dbReference>
<keyword evidence="10" id="KW-1185">Reference proteome</keyword>
<feature type="transmembrane region" description="Helical" evidence="7">
    <location>
        <begin position="151"/>
        <end position="169"/>
    </location>
</feature>
<dbReference type="Pfam" id="PF01694">
    <property type="entry name" value="Rhomboid"/>
    <property type="match status" value="1"/>
</dbReference>
<comment type="similarity">
    <text evidence="2">Belongs to the peptidase S54 family.</text>
</comment>
<feature type="domain" description="Peptidase S54 rhomboid" evidence="8">
    <location>
        <begin position="54"/>
        <end position="190"/>
    </location>
</feature>
<dbReference type="GO" id="GO:0008233">
    <property type="term" value="F:peptidase activity"/>
    <property type="evidence" value="ECO:0007669"/>
    <property type="project" value="UniProtKB-KW"/>
</dbReference>
<organism evidence="9 10">
    <name type="scientific">Alkalibacillus silvisoli</name>
    <dbReference type="NCBI Taxonomy" id="392823"/>
    <lineage>
        <taxon>Bacteria</taxon>
        <taxon>Bacillati</taxon>
        <taxon>Bacillota</taxon>
        <taxon>Bacilli</taxon>
        <taxon>Bacillales</taxon>
        <taxon>Bacillaceae</taxon>
        <taxon>Alkalibacillus</taxon>
    </lineage>
</organism>
<evidence type="ECO:0000256" key="5">
    <source>
        <dbReference type="ARBA" id="ARBA00022989"/>
    </source>
</evidence>
<dbReference type="PANTHER" id="PTHR43731:SF14">
    <property type="entry name" value="PRESENILIN-ASSOCIATED RHOMBOID-LIKE PROTEIN, MITOCHONDRIAL"/>
    <property type="match status" value="1"/>
</dbReference>
<evidence type="ECO:0000259" key="8">
    <source>
        <dbReference type="Pfam" id="PF01694"/>
    </source>
</evidence>
<accession>A0ABN0ZMG3</accession>
<dbReference type="EMBL" id="BAAACZ010000003">
    <property type="protein sequence ID" value="GAA0452545.1"/>
    <property type="molecule type" value="Genomic_DNA"/>
</dbReference>
<dbReference type="PANTHER" id="PTHR43731">
    <property type="entry name" value="RHOMBOID PROTEASE"/>
    <property type="match status" value="1"/>
</dbReference>
<feature type="transmembrane region" description="Helical" evidence="7">
    <location>
        <begin position="120"/>
        <end position="139"/>
    </location>
</feature>
<dbReference type="InterPro" id="IPR050925">
    <property type="entry name" value="Rhomboid_protease_S54"/>
</dbReference>
<evidence type="ECO:0000256" key="4">
    <source>
        <dbReference type="ARBA" id="ARBA00022801"/>
    </source>
</evidence>